<evidence type="ECO:0000256" key="5">
    <source>
        <dbReference type="ARBA" id="ARBA00031449"/>
    </source>
</evidence>
<comment type="caution">
    <text evidence="7">The sequence shown here is derived from an EMBL/GenBank/DDBJ whole genome shotgun (WGS) entry which is preliminary data.</text>
</comment>
<proteinExistence type="inferred from homology"/>
<dbReference type="InterPro" id="IPR038418">
    <property type="entry name" value="6-PTP_synth/QueD_sf"/>
</dbReference>
<protein>
    <recommendedName>
        <fullName evidence="4">6-carboxy-5,6,7,8-tetrahydropterin synthase</fullName>
        <ecNumber evidence="3">4.1.2.50</ecNumber>
    </recommendedName>
    <alternativeName>
        <fullName evidence="5">Queuosine biosynthesis protein QueD</fullName>
    </alternativeName>
</protein>
<dbReference type="EMBL" id="RJVO01000006">
    <property type="protein sequence ID" value="ROH88818.1"/>
    <property type="molecule type" value="Genomic_DNA"/>
</dbReference>
<evidence type="ECO:0000256" key="3">
    <source>
        <dbReference type="ARBA" id="ARBA00012982"/>
    </source>
</evidence>
<evidence type="ECO:0000313" key="7">
    <source>
        <dbReference type="EMBL" id="ROH88818.1"/>
    </source>
</evidence>
<organism evidence="7 8">
    <name type="scientific">Stagnimonas aquatica</name>
    <dbReference type="NCBI Taxonomy" id="2689987"/>
    <lineage>
        <taxon>Bacteria</taxon>
        <taxon>Pseudomonadati</taxon>
        <taxon>Pseudomonadota</taxon>
        <taxon>Gammaproteobacteria</taxon>
        <taxon>Nevskiales</taxon>
        <taxon>Nevskiaceae</taxon>
        <taxon>Stagnimonas</taxon>
    </lineage>
</organism>
<dbReference type="InParanoid" id="A0A3N0V933"/>
<dbReference type="SUPFAM" id="SSF55620">
    <property type="entry name" value="Tetrahydrobiopterin biosynthesis enzymes-like"/>
    <property type="match status" value="2"/>
</dbReference>
<dbReference type="Gene3D" id="3.30.479.10">
    <property type="entry name" value="6-pyruvoyl tetrahydropterin synthase/QueD"/>
    <property type="match status" value="2"/>
</dbReference>
<evidence type="ECO:0000256" key="1">
    <source>
        <dbReference type="ARBA" id="ARBA00005061"/>
    </source>
</evidence>
<comment type="similarity">
    <text evidence="2">Belongs to the PTPS family. QueD subfamily.</text>
</comment>
<comment type="pathway">
    <text evidence="1">Purine metabolism; 7-cyano-7-deazaguanine biosynthesis.</text>
</comment>
<dbReference type="AlphaFoldDB" id="A0A3N0V933"/>
<gene>
    <name evidence="7" type="ORF">ED208_13495</name>
</gene>
<dbReference type="Pfam" id="PF01242">
    <property type="entry name" value="PTPS"/>
    <property type="match status" value="1"/>
</dbReference>
<dbReference type="EC" id="4.1.2.50" evidence="3"/>
<accession>A0A3N0V933</accession>
<evidence type="ECO:0000256" key="4">
    <source>
        <dbReference type="ARBA" id="ARBA00018141"/>
    </source>
</evidence>
<name>A0A3N0V933_9GAMM</name>
<evidence type="ECO:0000256" key="6">
    <source>
        <dbReference type="ARBA" id="ARBA00048807"/>
    </source>
</evidence>
<sequence length="281" mass="30977">MTTLFVEQLTVIDASYLCPRRGLVGESWIVDLELEGALDEQSMVLDFGSVKKQLKRAIDDGPDHTLIVPLHYPGQQTRALPDGRVQTLFMSQAGGYEHCAPACALTLLEAPEVSAEALIAHLTPQLAGIVPANVASIRLRLRQEQIDGASYHYSHGLSKHQGACQRIAHGHRSRLAIFIDGVRDAGLEAAWAERFRDIYLLTGRHLQRDDGERLSLAYRAPEGLFELELPRARSYLLGQDTDSTVEEIAEHLAGQIAAARPGQRVEVRAYEGVMKGALARR</sequence>
<evidence type="ECO:0000313" key="8">
    <source>
        <dbReference type="Proteomes" id="UP000282106"/>
    </source>
</evidence>
<comment type="catalytic activity">
    <reaction evidence="6">
        <text>7,8-dihydroneopterin 3'-triphosphate + H2O = 6-carboxy-5,6,7,8-tetrahydropterin + triphosphate + acetaldehyde + 2 H(+)</text>
        <dbReference type="Rhea" id="RHEA:27966"/>
        <dbReference type="ChEBI" id="CHEBI:15343"/>
        <dbReference type="ChEBI" id="CHEBI:15377"/>
        <dbReference type="ChEBI" id="CHEBI:15378"/>
        <dbReference type="ChEBI" id="CHEBI:18036"/>
        <dbReference type="ChEBI" id="CHEBI:58462"/>
        <dbReference type="ChEBI" id="CHEBI:61032"/>
        <dbReference type="EC" id="4.1.2.50"/>
    </reaction>
</comment>
<keyword evidence="8" id="KW-1185">Reference proteome</keyword>
<reference evidence="7 8" key="1">
    <citation type="submission" date="2018-10" db="EMBL/GenBank/DDBJ databases">
        <authorList>
            <person name="Chen W.-M."/>
        </authorList>
    </citation>
    <scope>NUCLEOTIDE SEQUENCE [LARGE SCALE GENOMIC DNA]</scope>
    <source>
        <strain evidence="7 8">THS-13</strain>
    </source>
</reference>
<dbReference type="UniPathway" id="UPA00391"/>
<dbReference type="RefSeq" id="WP_123212440.1">
    <property type="nucleotide sequence ID" value="NZ_RJVO01000006.1"/>
</dbReference>
<dbReference type="Proteomes" id="UP000282106">
    <property type="component" value="Unassembled WGS sequence"/>
</dbReference>
<dbReference type="GO" id="GO:0070497">
    <property type="term" value="F:6-carboxytetrahydropterin synthase activity"/>
    <property type="evidence" value="ECO:0007669"/>
    <property type="project" value="UniProtKB-EC"/>
</dbReference>
<evidence type="ECO:0000256" key="2">
    <source>
        <dbReference type="ARBA" id="ARBA00008900"/>
    </source>
</evidence>
<dbReference type="InterPro" id="IPR007115">
    <property type="entry name" value="6-PTP_synth/QueD"/>
</dbReference>